<dbReference type="PANTHER" id="PTHR30619:SF1">
    <property type="entry name" value="RECOMBINATION PROTEIN 2"/>
    <property type="match status" value="1"/>
</dbReference>
<dbReference type="SUPFAM" id="SSF56281">
    <property type="entry name" value="Metallo-hydrolase/oxidoreductase"/>
    <property type="match status" value="1"/>
</dbReference>
<dbReference type="Gene3D" id="3.60.15.10">
    <property type="entry name" value="Ribonuclease Z/Hydroxyacylglutathione hydrolase-like"/>
    <property type="match status" value="1"/>
</dbReference>
<dbReference type="Pfam" id="PF00753">
    <property type="entry name" value="Lactamase_B"/>
    <property type="match status" value="1"/>
</dbReference>
<dbReference type="InterPro" id="IPR036866">
    <property type="entry name" value="RibonucZ/Hydroxyglut_hydro"/>
</dbReference>
<sequence>MPKNTKTSSKHELHTLTDADRVDVLTFGVGHGDCQLIEFWQKGEIAFRLLYDGGLTLSPTLVDHLRAKRDGNKADIDIVVLSHVDADHRKGINELLKHENISIGELWLPCLPAFRRLSWLFAPRVQEAVALAEEIEACAIERNIPIVYPLEGHVHRAGHESTLQISVISPARKLMKRLYSAPLSELQPLLTHTTLPLEWLIHSSLLPDEDNDFTVEAEIFDNQTALTPEQFKAEPPQIIQGTGDNDALQKLNQYKDSLGASSEPDFFGQCQVNNTSLVLVIDTVLEQRHRRRIVLTGDQENWVWIASEHPMGLGADVMKAPHHGSRIFLSDAGDGISDVEQFWLWTRPRIVTVSANGKHSHPHCQFRESIRMIGATLVCPNKRLKEWIFSDEQPPANSSCSVHFGCQTKSQHAVQCISLAARSESLNAAACLSGNGHRSPAPLVVMQQKLIEPDESFIRWTQSEVRKHAHWLNKQIRMQRSNDLAIIPEVNRANQAVAKLTIKEALCRFGGKERLALRYDPAPVIRYAQSHGLLWAEAGYRIRLETKIVAPLTDQEYQKALGRIIRFDHLLFASEHAPDEHTELLRDRYTFLQHVDTQALTTLSARWAGIPDDDFEEHLKSDLFHDLIRHYQFRAVIWRHGRYRQPCVLLHLYKKGKTVLPDFLPTNVISTCLAYDQAYTLLDSVMMKHFFNNDSSIVFPPLRYQPKGNYSNGSFIIWGEDIKDFYQIIRTKDESGEPIKGVEFKTRGPELSWFEL</sequence>
<comment type="caution">
    <text evidence="2">The sequence shown here is derived from an EMBL/GenBank/DDBJ whole genome shotgun (WGS) entry which is preliminary data.</text>
</comment>
<gene>
    <name evidence="2" type="ORF">QQF32_22470</name>
</gene>
<accession>A0AAP4FYH4</accession>
<keyword evidence="3" id="KW-1185">Reference proteome</keyword>
<dbReference type="Proteomes" id="UP001223214">
    <property type="component" value="Unassembled WGS sequence"/>
</dbReference>
<dbReference type="EMBL" id="JASSOM010000088">
    <property type="protein sequence ID" value="MDK9365963.1"/>
    <property type="molecule type" value="Genomic_DNA"/>
</dbReference>
<evidence type="ECO:0000259" key="1">
    <source>
        <dbReference type="Pfam" id="PF00753"/>
    </source>
</evidence>
<reference evidence="2 3" key="1">
    <citation type="submission" date="2023-06" db="EMBL/GenBank/DDBJ databases">
        <title>Identification and characterization of antibiotic-resistant Gram-negative bacteria.</title>
        <authorList>
            <person name="Cho G.-S."/>
            <person name="Lee J."/>
            <person name="Tai E."/>
            <person name="Jeong S."/>
            <person name="Kim I."/>
            <person name="Kim B.-E."/>
            <person name="Jeong M.-I."/>
            <person name="Oh K.-K."/>
            <person name="Franz C.M.A.P."/>
        </authorList>
    </citation>
    <scope>NUCLEOTIDE SEQUENCE [LARGE SCALE GENOMIC DNA]</scope>
    <source>
        <strain evidence="2 3">V106_12</strain>
    </source>
</reference>
<evidence type="ECO:0000313" key="3">
    <source>
        <dbReference type="Proteomes" id="UP001223214"/>
    </source>
</evidence>
<proteinExistence type="predicted"/>
<dbReference type="InterPro" id="IPR001279">
    <property type="entry name" value="Metallo-B-lactamas"/>
</dbReference>
<name>A0AAP4FYH4_9ENTR</name>
<feature type="domain" description="Metallo-beta-lactamase" evidence="1">
    <location>
        <begin position="48"/>
        <end position="153"/>
    </location>
</feature>
<dbReference type="PANTHER" id="PTHR30619">
    <property type="entry name" value="DNA INTERNALIZATION/COMPETENCE PROTEIN COMEC/REC2"/>
    <property type="match status" value="1"/>
</dbReference>
<protein>
    <submittedName>
        <fullName evidence="2">MBL fold metallo-hydrolase</fullName>
    </submittedName>
</protein>
<organism evidence="2 3">
    <name type="scientific">Lelliottia wanjuensis</name>
    <dbReference type="NCBI Taxonomy" id="3050585"/>
    <lineage>
        <taxon>Bacteria</taxon>
        <taxon>Pseudomonadati</taxon>
        <taxon>Pseudomonadota</taxon>
        <taxon>Gammaproteobacteria</taxon>
        <taxon>Enterobacterales</taxon>
        <taxon>Enterobacteriaceae</taxon>
        <taxon>Lelliottia</taxon>
    </lineage>
</organism>
<dbReference type="InterPro" id="IPR052159">
    <property type="entry name" value="Competence_DNA_uptake"/>
</dbReference>
<dbReference type="AlphaFoldDB" id="A0AAP4FYH4"/>
<dbReference type="RefSeq" id="WP_086529315.1">
    <property type="nucleotide sequence ID" value="NZ_JASSOM010000088.1"/>
</dbReference>
<evidence type="ECO:0000313" key="2">
    <source>
        <dbReference type="EMBL" id="MDK9365963.1"/>
    </source>
</evidence>